<gene>
    <name evidence="9" type="ORF">HINF_LOCUS45808</name>
    <name evidence="10" type="ORF">HINF_LOCUS48161</name>
</gene>
<evidence type="ECO:0000256" key="3">
    <source>
        <dbReference type="ARBA" id="ARBA00022737"/>
    </source>
</evidence>
<dbReference type="PROSITE" id="PS50157">
    <property type="entry name" value="ZINC_FINGER_C2H2_2"/>
    <property type="match status" value="3"/>
</dbReference>
<dbReference type="AlphaFoldDB" id="A0AA86QH56"/>
<keyword evidence="4 7" id="KW-0863">Zinc-finger</keyword>
<name>A0AA86QH56_9EUKA</name>
<dbReference type="EMBL" id="CAXDID020000220">
    <property type="protein sequence ID" value="CAL6058271.1"/>
    <property type="molecule type" value="Genomic_DNA"/>
</dbReference>
<dbReference type="SMART" id="SM00355">
    <property type="entry name" value="ZnF_C2H2"/>
    <property type="match status" value="4"/>
</dbReference>
<dbReference type="PANTHER" id="PTHR24394">
    <property type="entry name" value="ZINC FINGER PROTEIN"/>
    <property type="match status" value="1"/>
</dbReference>
<dbReference type="GO" id="GO:0008270">
    <property type="term" value="F:zinc ion binding"/>
    <property type="evidence" value="ECO:0007669"/>
    <property type="project" value="UniProtKB-KW"/>
</dbReference>
<keyword evidence="6" id="KW-0539">Nucleus</keyword>
<dbReference type="Pfam" id="PF00096">
    <property type="entry name" value="zf-C2H2"/>
    <property type="match status" value="3"/>
</dbReference>
<feature type="domain" description="C2H2-type" evidence="8">
    <location>
        <begin position="30"/>
        <end position="57"/>
    </location>
</feature>
<reference evidence="9" key="1">
    <citation type="submission" date="2023-06" db="EMBL/GenBank/DDBJ databases">
        <authorList>
            <person name="Kurt Z."/>
        </authorList>
    </citation>
    <scope>NUCLEOTIDE SEQUENCE</scope>
</reference>
<dbReference type="Proteomes" id="UP001642409">
    <property type="component" value="Unassembled WGS sequence"/>
</dbReference>
<evidence type="ECO:0000256" key="7">
    <source>
        <dbReference type="PROSITE-ProRule" id="PRU00042"/>
    </source>
</evidence>
<dbReference type="GO" id="GO:0000981">
    <property type="term" value="F:DNA-binding transcription factor activity, RNA polymerase II-specific"/>
    <property type="evidence" value="ECO:0007669"/>
    <property type="project" value="TreeGrafter"/>
</dbReference>
<dbReference type="FunFam" id="3.30.160.60:FF:000688">
    <property type="entry name" value="zinc finger protein 197 isoform X1"/>
    <property type="match status" value="1"/>
</dbReference>
<keyword evidence="11" id="KW-1185">Reference proteome</keyword>
<reference evidence="10 11" key="2">
    <citation type="submission" date="2024-07" db="EMBL/GenBank/DDBJ databases">
        <authorList>
            <person name="Akdeniz Z."/>
        </authorList>
    </citation>
    <scope>NUCLEOTIDE SEQUENCE [LARGE SCALE GENOMIC DNA]</scope>
</reference>
<evidence type="ECO:0000256" key="1">
    <source>
        <dbReference type="ARBA" id="ARBA00004123"/>
    </source>
</evidence>
<keyword evidence="5" id="KW-0862">Zinc</keyword>
<comment type="caution">
    <text evidence="9">The sequence shown here is derived from an EMBL/GenBank/DDBJ whole genome shotgun (WGS) entry which is preliminary data.</text>
</comment>
<evidence type="ECO:0000256" key="4">
    <source>
        <dbReference type="ARBA" id="ARBA00022771"/>
    </source>
</evidence>
<protein>
    <recommendedName>
        <fullName evidence="8">C2H2-type domain-containing protein</fullName>
    </recommendedName>
</protein>
<organism evidence="9">
    <name type="scientific">Hexamita inflata</name>
    <dbReference type="NCBI Taxonomy" id="28002"/>
    <lineage>
        <taxon>Eukaryota</taxon>
        <taxon>Metamonada</taxon>
        <taxon>Diplomonadida</taxon>
        <taxon>Hexamitidae</taxon>
        <taxon>Hexamitinae</taxon>
        <taxon>Hexamita</taxon>
    </lineage>
</organism>
<dbReference type="EMBL" id="CATOUU010000902">
    <property type="protein sequence ID" value="CAI9958163.1"/>
    <property type="molecule type" value="Genomic_DNA"/>
</dbReference>
<evidence type="ECO:0000313" key="11">
    <source>
        <dbReference type="Proteomes" id="UP001642409"/>
    </source>
</evidence>
<dbReference type="InterPro" id="IPR013087">
    <property type="entry name" value="Znf_C2H2_type"/>
</dbReference>
<feature type="domain" description="C2H2-type" evidence="8">
    <location>
        <begin position="2"/>
        <end position="29"/>
    </location>
</feature>
<dbReference type="PANTHER" id="PTHR24394:SF29">
    <property type="entry name" value="MYONEURIN"/>
    <property type="match status" value="1"/>
</dbReference>
<accession>A0AA86QH56</accession>
<keyword evidence="2" id="KW-0479">Metal-binding</keyword>
<evidence type="ECO:0000259" key="8">
    <source>
        <dbReference type="PROSITE" id="PS50157"/>
    </source>
</evidence>
<evidence type="ECO:0000256" key="2">
    <source>
        <dbReference type="ARBA" id="ARBA00022723"/>
    </source>
</evidence>
<evidence type="ECO:0000313" key="9">
    <source>
        <dbReference type="EMBL" id="CAI9958163.1"/>
    </source>
</evidence>
<comment type="subcellular location">
    <subcellularLocation>
        <location evidence="1">Nucleus</location>
    </subcellularLocation>
</comment>
<dbReference type="PROSITE" id="PS00028">
    <property type="entry name" value="ZINC_FINGER_C2H2_1"/>
    <property type="match status" value="3"/>
</dbReference>
<evidence type="ECO:0000256" key="6">
    <source>
        <dbReference type="ARBA" id="ARBA00023242"/>
    </source>
</evidence>
<keyword evidence="3" id="KW-0677">Repeat</keyword>
<dbReference type="SUPFAM" id="SSF57667">
    <property type="entry name" value="beta-beta-alpha zinc fingers"/>
    <property type="match status" value="2"/>
</dbReference>
<dbReference type="GO" id="GO:0005634">
    <property type="term" value="C:nucleus"/>
    <property type="evidence" value="ECO:0007669"/>
    <property type="project" value="UniProtKB-SubCell"/>
</dbReference>
<dbReference type="Gene3D" id="3.30.160.60">
    <property type="entry name" value="Classic Zinc Finger"/>
    <property type="match status" value="3"/>
</dbReference>
<evidence type="ECO:0000256" key="5">
    <source>
        <dbReference type="ARBA" id="ARBA00022833"/>
    </source>
</evidence>
<evidence type="ECO:0000313" key="10">
    <source>
        <dbReference type="EMBL" id="CAL6058271.1"/>
    </source>
</evidence>
<feature type="domain" description="C2H2-type" evidence="8">
    <location>
        <begin position="58"/>
        <end position="85"/>
    </location>
</feature>
<sequence>MYICQFCHMEFENKTKYTIHMRSHTNERPFICDICQKTFKSQGNLTRHKLFHTDSANFACEHCDKKFKFSTDLKRHQKMHENELLCVLCDKKYKKFDLKNHQIKDHAAFFADLELKNGTEIIGNKNEKVDIEQIKQLVKQHGYDVVCKRFYQYESFLRKHIETAHVEHFIWLFGIELNVNLDQLQELVDDEETQ</sequence>
<proteinExistence type="predicted"/>
<dbReference type="InterPro" id="IPR036236">
    <property type="entry name" value="Znf_C2H2_sf"/>
</dbReference>